<dbReference type="Pfam" id="PF00126">
    <property type="entry name" value="HTH_1"/>
    <property type="match status" value="1"/>
</dbReference>
<dbReference type="InterPro" id="IPR005119">
    <property type="entry name" value="LysR_subst-bd"/>
</dbReference>
<evidence type="ECO:0000259" key="6">
    <source>
        <dbReference type="PROSITE" id="PS50931"/>
    </source>
</evidence>
<name>A0A1U9JZI9_9BURK</name>
<dbReference type="GO" id="GO:0003677">
    <property type="term" value="F:DNA binding"/>
    <property type="evidence" value="ECO:0007669"/>
    <property type="project" value="UniProtKB-KW"/>
</dbReference>
<dbReference type="PANTHER" id="PTHR30293:SF0">
    <property type="entry name" value="NITROGEN ASSIMILATION REGULATORY PROTEIN NAC"/>
    <property type="match status" value="1"/>
</dbReference>
<keyword evidence="2" id="KW-0805">Transcription regulation</keyword>
<evidence type="ECO:0000313" key="7">
    <source>
        <dbReference type="EMBL" id="AQS51187.1"/>
    </source>
</evidence>
<sequence length="309" mass="34567">MNLKQLQSFVAIYEAGGISRAAEQERSAPSVLSHHLANLEARVQCALFVRSRHGLKPTPQGDRLYEHAKHVFAILSTAKTELLQWQQSYEGTVAIGMAYTSVEMIGKDLMEMVIKEYPGIDLTISETVSGSTLQQLFDAKIDLALAYNPTQDAVIRSMPLIEERMVFVGKAEIVGDPTLPLPVEELLRLPFILLRKGVTGRSIMDNPSLQKSLEQHATIATDNVSAVHIFLREGFGGAIATLPYALKRVHDSGLVYREIIEPEVRRTLYLCEHVDMASNQAIDLIKERVLFLVRQAVLNGKWECERLLF</sequence>
<comment type="similarity">
    <text evidence="1">Belongs to the LysR transcriptional regulatory family.</text>
</comment>
<keyword evidence="4" id="KW-0010">Activator</keyword>
<keyword evidence="5" id="KW-0804">Transcription</keyword>
<evidence type="ECO:0000256" key="5">
    <source>
        <dbReference type="ARBA" id="ARBA00023163"/>
    </source>
</evidence>
<dbReference type="Gene3D" id="3.40.190.290">
    <property type="match status" value="1"/>
</dbReference>
<evidence type="ECO:0000256" key="2">
    <source>
        <dbReference type="ARBA" id="ARBA00023015"/>
    </source>
</evidence>
<feature type="domain" description="HTH lysR-type" evidence="6">
    <location>
        <begin position="1"/>
        <end position="58"/>
    </location>
</feature>
<dbReference type="InterPro" id="IPR000847">
    <property type="entry name" value="LysR_HTH_N"/>
</dbReference>
<dbReference type="GO" id="GO:0003700">
    <property type="term" value="F:DNA-binding transcription factor activity"/>
    <property type="evidence" value="ECO:0007669"/>
    <property type="project" value="InterPro"/>
</dbReference>
<protein>
    <recommendedName>
        <fullName evidence="6">HTH lysR-type domain-containing protein</fullName>
    </recommendedName>
</protein>
<dbReference type="PANTHER" id="PTHR30293">
    <property type="entry name" value="TRANSCRIPTIONAL REGULATORY PROTEIN NAC-RELATED"/>
    <property type="match status" value="1"/>
</dbReference>
<dbReference type="SUPFAM" id="SSF46785">
    <property type="entry name" value="Winged helix' DNA-binding domain"/>
    <property type="match status" value="1"/>
</dbReference>
<gene>
    <name evidence="7" type="ORF">PAEH1_05655</name>
</gene>
<evidence type="ECO:0000313" key="8">
    <source>
        <dbReference type="Proteomes" id="UP000189369"/>
    </source>
</evidence>
<evidence type="ECO:0000256" key="3">
    <source>
        <dbReference type="ARBA" id="ARBA00023125"/>
    </source>
</evidence>
<dbReference type="InterPro" id="IPR036390">
    <property type="entry name" value="WH_DNA-bd_sf"/>
</dbReference>
<dbReference type="AlphaFoldDB" id="A0A1U9JZI9"/>
<dbReference type="PROSITE" id="PS50931">
    <property type="entry name" value="HTH_LYSR"/>
    <property type="match status" value="1"/>
</dbReference>
<evidence type="ECO:0000256" key="4">
    <source>
        <dbReference type="ARBA" id="ARBA00023159"/>
    </source>
</evidence>
<evidence type="ECO:0000256" key="1">
    <source>
        <dbReference type="ARBA" id="ARBA00009437"/>
    </source>
</evidence>
<dbReference type="Proteomes" id="UP000189369">
    <property type="component" value="Chromosome"/>
</dbReference>
<keyword evidence="3" id="KW-0238">DNA-binding</keyword>
<dbReference type="KEGG" id="phn:PAEH1_05655"/>
<dbReference type="SUPFAM" id="SSF53850">
    <property type="entry name" value="Periplasmic binding protein-like II"/>
    <property type="match status" value="1"/>
</dbReference>
<reference evidence="7 8" key="1">
    <citation type="submission" date="2017-01" db="EMBL/GenBank/DDBJ databases">
        <title>Complete Genome Sequence of Paenalcaligenes hominis, Isolated from a paraplegic Patient with neurogenic bladder.</title>
        <authorList>
            <person name="Mukhopadhyay R."/>
            <person name="Joaquin J."/>
            <person name="Hogue R."/>
            <person name="Kilaru A."/>
            <person name="Jospin G."/>
            <person name="Mars K."/>
            <person name="Eisen J.A."/>
            <person name="Chaturvedi V."/>
        </authorList>
    </citation>
    <scope>NUCLEOTIDE SEQUENCE [LARGE SCALE GENOMIC DNA]</scope>
    <source>
        <strain evidence="7 8">15S00501</strain>
    </source>
</reference>
<dbReference type="OrthoDB" id="8587114at2"/>
<organism evidence="7 8">
    <name type="scientific">Paenalcaligenes hominis</name>
    <dbReference type="NCBI Taxonomy" id="643674"/>
    <lineage>
        <taxon>Bacteria</taxon>
        <taxon>Pseudomonadati</taxon>
        <taxon>Pseudomonadota</taxon>
        <taxon>Betaproteobacteria</taxon>
        <taxon>Burkholderiales</taxon>
        <taxon>Alcaligenaceae</taxon>
        <taxon>Paenalcaligenes</taxon>
    </lineage>
</organism>
<accession>A0A1U9JZI9</accession>
<proteinExistence type="inferred from homology"/>
<dbReference type="Gene3D" id="1.10.10.10">
    <property type="entry name" value="Winged helix-like DNA-binding domain superfamily/Winged helix DNA-binding domain"/>
    <property type="match status" value="1"/>
</dbReference>
<dbReference type="RefSeq" id="WP_077733743.1">
    <property type="nucleotide sequence ID" value="NZ_JBGJLN010000007.1"/>
</dbReference>
<dbReference type="EMBL" id="CP019697">
    <property type="protein sequence ID" value="AQS51187.1"/>
    <property type="molecule type" value="Genomic_DNA"/>
</dbReference>
<dbReference type="GO" id="GO:2000142">
    <property type="term" value="P:regulation of DNA-templated transcription initiation"/>
    <property type="evidence" value="ECO:0007669"/>
    <property type="project" value="TreeGrafter"/>
</dbReference>
<dbReference type="Pfam" id="PF03466">
    <property type="entry name" value="LysR_substrate"/>
    <property type="match status" value="1"/>
</dbReference>
<dbReference type="InterPro" id="IPR036388">
    <property type="entry name" value="WH-like_DNA-bd_sf"/>
</dbReference>
<dbReference type="STRING" id="643674.PAEH1_05655"/>